<protein>
    <submittedName>
        <fullName evidence="2">Protease inhibitor 178 family</fullName>
    </submittedName>
</protein>
<gene>
    <name evidence="2" type="ORF">SOMG_02903</name>
</gene>
<dbReference type="RefSeq" id="XP_056037884.1">
    <property type="nucleotide sequence ID" value="XM_056181694.1"/>
</dbReference>
<dbReference type="KEGG" id="som:SOMG_02903"/>
<feature type="compositionally biased region" description="Basic and acidic residues" evidence="1">
    <location>
        <begin position="7"/>
        <end position="26"/>
    </location>
</feature>
<evidence type="ECO:0000313" key="3">
    <source>
        <dbReference type="Proteomes" id="UP001212411"/>
    </source>
</evidence>
<reference evidence="2 3" key="1">
    <citation type="journal article" date="2023" name="G3 (Bethesda)">
        <title>A high-quality reference genome for the fission yeast Schizosaccharomyces osmophilus.</title>
        <authorList>
            <person name="Jia G.S."/>
            <person name="Zhang W.C."/>
            <person name="Liang Y."/>
            <person name="Liu X.H."/>
            <person name="Rhind N."/>
            <person name="Pidoux A."/>
            <person name="Brysch-Herzberg M."/>
            <person name="Du L.L."/>
        </authorList>
    </citation>
    <scope>NUCLEOTIDE SEQUENCE [LARGE SCALE GENOMIC DNA]</scope>
    <source>
        <strain evidence="2 3">CBS 15793</strain>
    </source>
</reference>
<dbReference type="EMBL" id="CP115612">
    <property type="protein sequence ID" value="WBW73641.1"/>
    <property type="molecule type" value="Genomic_DNA"/>
</dbReference>
<dbReference type="Gene3D" id="3.30.10.10">
    <property type="entry name" value="Trypsin Inhibitor V, subunit A"/>
    <property type="match status" value="1"/>
</dbReference>
<dbReference type="PANTHER" id="PTHR39600:SF1">
    <property type="entry name" value="PEPTIDASE INHIBITOR I78 FAMILY PROTEIN"/>
    <property type="match status" value="1"/>
</dbReference>
<feature type="region of interest" description="Disordered" evidence="1">
    <location>
        <begin position="1"/>
        <end position="48"/>
    </location>
</feature>
<name>A0AAE9WE98_9SCHI</name>
<sequence>MSAGTTTEKKIPPPVAESKHVGRRMFENQNDPRNTYPKEELPESYRVLPPGTFSTMDYRDERVNFHTDADGTITYVTRG</sequence>
<dbReference type="GO" id="GO:0030414">
    <property type="term" value="F:peptidase inhibitor activity"/>
    <property type="evidence" value="ECO:0007669"/>
    <property type="project" value="UniProtKB-KW"/>
</dbReference>
<dbReference type="InterPro" id="IPR021719">
    <property type="entry name" value="Prot_inh_I78"/>
</dbReference>
<evidence type="ECO:0000256" key="1">
    <source>
        <dbReference type="SAM" id="MobiDB-lite"/>
    </source>
</evidence>
<dbReference type="AlphaFoldDB" id="A0AAE9WE98"/>
<dbReference type="Proteomes" id="UP001212411">
    <property type="component" value="Chromosome 2"/>
</dbReference>
<accession>A0AAE9WE98</accession>
<keyword evidence="2" id="KW-0646">Protease inhibitor</keyword>
<dbReference type="GeneID" id="80876383"/>
<evidence type="ECO:0000313" key="2">
    <source>
        <dbReference type="EMBL" id="WBW73641.1"/>
    </source>
</evidence>
<organism evidence="2 3">
    <name type="scientific">Schizosaccharomyces osmophilus</name>
    <dbReference type="NCBI Taxonomy" id="2545709"/>
    <lineage>
        <taxon>Eukaryota</taxon>
        <taxon>Fungi</taxon>
        <taxon>Dikarya</taxon>
        <taxon>Ascomycota</taxon>
        <taxon>Taphrinomycotina</taxon>
        <taxon>Schizosaccharomycetes</taxon>
        <taxon>Schizosaccharomycetales</taxon>
        <taxon>Schizosaccharomycetaceae</taxon>
        <taxon>Schizosaccharomyces</taxon>
    </lineage>
</organism>
<dbReference type="Pfam" id="PF11720">
    <property type="entry name" value="Inhibitor_I78"/>
    <property type="match status" value="1"/>
</dbReference>
<keyword evidence="3" id="KW-1185">Reference proteome</keyword>
<proteinExistence type="predicted"/>
<dbReference type="PANTHER" id="PTHR39600">
    <property type="entry name" value="PEPTIDASE INHIBITOR I78 FAMILY PROTEIN"/>
    <property type="match status" value="1"/>
</dbReference>